<dbReference type="Proteomes" id="UP001177670">
    <property type="component" value="Unassembled WGS sequence"/>
</dbReference>
<dbReference type="EMBL" id="JAHYIQ010000005">
    <property type="protein sequence ID" value="KAK1131854.1"/>
    <property type="molecule type" value="Genomic_DNA"/>
</dbReference>
<sequence>VEAETDGLDLSGVTDPKHKQTIKERVQNYEPRKSREVGVKMSLILQDDIPVCERPRRLSPHEKIE</sequence>
<evidence type="ECO:0000256" key="1">
    <source>
        <dbReference type="SAM" id="MobiDB-lite"/>
    </source>
</evidence>
<keyword evidence="3" id="KW-1185">Reference proteome</keyword>
<feature type="region of interest" description="Disordered" evidence="1">
    <location>
        <begin position="1"/>
        <end position="24"/>
    </location>
</feature>
<organism evidence="2 3">
    <name type="scientific">Melipona bicolor</name>
    <dbReference type="NCBI Taxonomy" id="60889"/>
    <lineage>
        <taxon>Eukaryota</taxon>
        <taxon>Metazoa</taxon>
        <taxon>Ecdysozoa</taxon>
        <taxon>Arthropoda</taxon>
        <taxon>Hexapoda</taxon>
        <taxon>Insecta</taxon>
        <taxon>Pterygota</taxon>
        <taxon>Neoptera</taxon>
        <taxon>Endopterygota</taxon>
        <taxon>Hymenoptera</taxon>
        <taxon>Apocrita</taxon>
        <taxon>Aculeata</taxon>
        <taxon>Apoidea</taxon>
        <taxon>Anthophila</taxon>
        <taxon>Apidae</taxon>
        <taxon>Melipona</taxon>
    </lineage>
</organism>
<name>A0AA40G7I5_9HYME</name>
<gene>
    <name evidence="2" type="ORF">K0M31_016004</name>
</gene>
<feature type="compositionally biased region" description="Basic and acidic residues" evidence="1">
    <location>
        <begin position="15"/>
        <end position="24"/>
    </location>
</feature>
<proteinExistence type="predicted"/>
<reference evidence="2" key="1">
    <citation type="submission" date="2021-10" db="EMBL/GenBank/DDBJ databases">
        <title>Melipona bicolor Genome sequencing and assembly.</title>
        <authorList>
            <person name="Araujo N.S."/>
            <person name="Arias M.C."/>
        </authorList>
    </citation>
    <scope>NUCLEOTIDE SEQUENCE</scope>
    <source>
        <strain evidence="2">USP_2M_L1-L4_2017</strain>
        <tissue evidence="2">Whole body</tissue>
    </source>
</reference>
<dbReference type="AlphaFoldDB" id="A0AA40G7I5"/>
<protein>
    <submittedName>
        <fullName evidence="2">Uncharacterized protein</fullName>
    </submittedName>
</protein>
<evidence type="ECO:0000313" key="2">
    <source>
        <dbReference type="EMBL" id="KAK1131854.1"/>
    </source>
</evidence>
<feature type="non-terminal residue" evidence="2">
    <location>
        <position position="65"/>
    </location>
</feature>
<feature type="non-terminal residue" evidence="2">
    <location>
        <position position="1"/>
    </location>
</feature>
<evidence type="ECO:0000313" key="3">
    <source>
        <dbReference type="Proteomes" id="UP001177670"/>
    </source>
</evidence>
<comment type="caution">
    <text evidence="2">The sequence shown here is derived from an EMBL/GenBank/DDBJ whole genome shotgun (WGS) entry which is preliminary data.</text>
</comment>
<accession>A0AA40G7I5</accession>